<dbReference type="EMBL" id="WJHE01000765">
    <property type="protein sequence ID" value="MST33900.1"/>
    <property type="molecule type" value="Genomic_DNA"/>
</dbReference>
<comment type="catalytic activity">
    <reaction evidence="7">
        <text>a primary alcohol + NAD(+) = an aldehyde + NADH + H(+)</text>
        <dbReference type="Rhea" id="RHEA:10736"/>
        <dbReference type="ChEBI" id="CHEBI:15378"/>
        <dbReference type="ChEBI" id="CHEBI:15734"/>
        <dbReference type="ChEBI" id="CHEBI:17478"/>
        <dbReference type="ChEBI" id="CHEBI:57540"/>
        <dbReference type="ChEBI" id="CHEBI:57945"/>
        <dbReference type="EC" id="1.1.1.1"/>
    </reaction>
</comment>
<gene>
    <name evidence="9" type="ORF">GHK86_14380</name>
</gene>
<feature type="domain" description="Alcohol dehydrogenase-like N-terminal" evidence="8">
    <location>
        <begin position="24"/>
        <end position="63"/>
    </location>
</feature>
<comment type="cofactor">
    <cofactor evidence="1">
        <name>Zn(2+)</name>
        <dbReference type="ChEBI" id="CHEBI:29105"/>
    </cofactor>
</comment>
<dbReference type="InterPro" id="IPR013154">
    <property type="entry name" value="ADH-like_N"/>
</dbReference>
<comment type="caution">
    <text evidence="9">The sequence shown here is derived from an EMBL/GenBank/DDBJ whole genome shotgun (WGS) entry which is preliminary data.</text>
</comment>
<dbReference type="Gene3D" id="3.90.180.10">
    <property type="entry name" value="Medium-chain alcohol dehydrogenases, catalytic domain"/>
    <property type="match status" value="1"/>
</dbReference>
<evidence type="ECO:0000259" key="8">
    <source>
        <dbReference type="Pfam" id="PF08240"/>
    </source>
</evidence>
<dbReference type="PANTHER" id="PTHR42940">
    <property type="entry name" value="ALCOHOL DEHYDROGENASE 1-RELATED"/>
    <property type="match status" value="1"/>
</dbReference>
<evidence type="ECO:0000313" key="9">
    <source>
        <dbReference type="EMBL" id="MST33900.1"/>
    </source>
</evidence>
<name>A0ABW9QVK9_9ACTN</name>
<dbReference type="EC" id="1.1.1.1" evidence="2"/>
<evidence type="ECO:0000256" key="5">
    <source>
        <dbReference type="ARBA" id="ARBA00023002"/>
    </source>
</evidence>
<sequence>MRAAVLFAEKQPLEVVDVELSGPGPGEVRVRLAATGICASDWHTMTGAIPSPTPSVLGHEGAG</sequence>
<dbReference type="InterPro" id="IPR011032">
    <property type="entry name" value="GroES-like_sf"/>
</dbReference>
<reference evidence="9 10" key="1">
    <citation type="submission" date="2019-11" db="EMBL/GenBank/DDBJ databases">
        <title>Acidiferrimicrobium australis gen. nov., sp. nov., an acidophilic and obligately heterotrophic, member of the Actinobacteria that catalyses dissimilatory oxido- reduction of iron isolated from metal-rich acidic water in Chile.</title>
        <authorList>
            <person name="Gonzalez D."/>
            <person name="Huber K."/>
            <person name="Hedrich S."/>
            <person name="Rojas-Villalobos C."/>
            <person name="Quatrini R."/>
            <person name="Dinamarca M.A."/>
            <person name="Schwarz A."/>
            <person name="Canales C."/>
            <person name="Nancucheo I."/>
        </authorList>
    </citation>
    <scope>NUCLEOTIDE SEQUENCE [LARGE SCALE GENOMIC DNA]</scope>
    <source>
        <strain evidence="9 10">USS-CCA1</strain>
    </source>
</reference>
<proteinExistence type="predicted"/>
<evidence type="ECO:0000256" key="7">
    <source>
        <dbReference type="ARBA" id="ARBA00049243"/>
    </source>
</evidence>
<evidence type="ECO:0000256" key="1">
    <source>
        <dbReference type="ARBA" id="ARBA00001947"/>
    </source>
</evidence>
<evidence type="ECO:0000256" key="6">
    <source>
        <dbReference type="ARBA" id="ARBA00049164"/>
    </source>
</evidence>
<comment type="catalytic activity">
    <reaction evidence="6">
        <text>a secondary alcohol + NAD(+) = a ketone + NADH + H(+)</text>
        <dbReference type="Rhea" id="RHEA:10740"/>
        <dbReference type="ChEBI" id="CHEBI:15378"/>
        <dbReference type="ChEBI" id="CHEBI:17087"/>
        <dbReference type="ChEBI" id="CHEBI:35681"/>
        <dbReference type="ChEBI" id="CHEBI:57540"/>
        <dbReference type="ChEBI" id="CHEBI:57945"/>
        <dbReference type="EC" id="1.1.1.1"/>
    </reaction>
</comment>
<protein>
    <recommendedName>
        <fullName evidence="2">alcohol dehydrogenase</fullName>
        <ecNumber evidence="2">1.1.1.1</ecNumber>
    </recommendedName>
</protein>
<evidence type="ECO:0000313" key="10">
    <source>
        <dbReference type="Proteomes" id="UP000437736"/>
    </source>
</evidence>
<dbReference type="Pfam" id="PF08240">
    <property type="entry name" value="ADH_N"/>
    <property type="match status" value="1"/>
</dbReference>
<keyword evidence="10" id="KW-1185">Reference proteome</keyword>
<keyword evidence="3" id="KW-0479">Metal-binding</keyword>
<feature type="non-terminal residue" evidence="9">
    <location>
        <position position="63"/>
    </location>
</feature>
<keyword evidence="5" id="KW-0560">Oxidoreductase</keyword>
<keyword evidence="4" id="KW-0862">Zinc</keyword>
<accession>A0ABW9QVK9</accession>
<dbReference type="PANTHER" id="PTHR42940:SF8">
    <property type="entry name" value="VACUOLAR PROTEIN SORTING-ASSOCIATED PROTEIN 11"/>
    <property type="match status" value="1"/>
</dbReference>
<evidence type="ECO:0000256" key="3">
    <source>
        <dbReference type="ARBA" id="ARBA00022723"/>
    </source>
</evidence>
<evidence type="ECO:0000256" key="4">
    <source>
        <dbReference type="ARBA" id="ARBA00022833"/>
    </source>
</evidence>
<dbReference type="Proteomes" id="UP000437736">
    <property type="component" value="Unassembled WGS sequence"/>
</dbReference>
<organism evidence="9 10">
    <name type="scientific">Acidiferrimicrobium australe</name>
    <dbReference type="NCBI Taxonomy" id="2664430"/>
    <lineage>
        <taxon>Bacteria</taxon>
        <taxon>Bacillati</taxon>
        <taxon>Actinomycetota</taxon>
        <taxon>Acidimicrobiia</taxon>
        <taxon>Acidimicrobiales</taxon>
        <taxon>Acidimicrobiaceae</taxon>
        <taxon>Acidiferrimicrobium</taxon>
    </lineage>
</organism>
<evidence type="ECO:0000256" key="2">
    <source>
        <dbReference type="ARBA" id="ARBA00013190"/>
    </source>
</evidence>
<dbReference type="SUPFAM" id="SSF50129">
    <property type="entry name" value="GroES-like"/>
    <property type="match status" value="1"/>
</dbReference>